<proteinExistence type="predicted"/>
<comment type="caution">
    <text evidence="1">The sequence shown here is derived from an EMBL/GenBank/DDBJ whole genome shotgun (WGS) entry which is preliminary data.</text>
</comment>
<keyword evidence="2" id="KW-1185">Reference proteome</keyword>
<sequence length="87" mass="9958">MLWTIGSSGARLGCWSVRRAWLLDCKRFTHNQNDIVSARLQSTRHSEITAGRGISYGGAYETTIKLICQHYQNRGRLRCRTSETSLR</sequence>
<dbReference type="AlphaFoldDB" id="A0A3R7C584"/>
<reference evidence="1 2" key="1">
    <citation type="journal article" date="2018" name="Biotechnol. Adv.">
        <title>Improved genomic resources and new bioinformatic workflow for the carcinogenic parasite Clonorchis sinensis: Biotechnological implications.</title>
        <authorList>
            <person name="Wang D."/>
            <person name="Korhonen P.K."/>
            <person name="Gasser R.B."/>
            <person name="Young N.D."/>
        </authorList>
    </citation>
    <scope>NUCLEOTIDE SEQUENCE [LARGE SCALE GENOMIC DNA]</scope>
    <source>
        <strain evidence="1">Cs-k2</strain>
    </source>
</reference>
<name>A0A3R7C584_CLOSI</name>
<evidence type="ECO:0000313" key="2">
    <source>
        <dbReference type="Proteomes" id="UP000286415"/>
    </source>
</evidence>
<dbReference type="Proteomes" id="UP000286415">
    <property type="component" value="Unassembled WGS sequence"/>
</dbReference>
<organism evidence="1 2">
    <name type="scientific">Clonorchis sinensis</name>
    <name type="common">Chinese liver fluke</name>
    <dbReference type="NCBI Taxonomy" id="79923"/>
    <lineage>
        <taxon>Eukaryota</taxon>
        <taxon>Metazoa</taxon>
        <taxon>Spiralia</taxon>
        <taxon>Lophotrochozoa</taxon>
        <taxon>Platyhelminthes</taxon>
        <taxon>Trematoda</taxon>
        <taxon>Digenea</taxon>
        <taxon>Opisthorchiida</taxon>
        <taxon>Opisthorchiata</taxon>
        <taxon>Opisthorchiidae</taxon>
        <taxon>Clonorchis</taxon>
    </lineage>
</organism>
<protein>
    <submittedName>
        <fullName evidence="1">Uncharacterized protein</fullName>
    </submittedName>
</protein>
<reference evidence="1 2" key="2">
    <citation type="journal article" date="2021" name="Genomics">
        <title>High-quality reference genome for Clonorchis sinensis.</title>
        <authorList>
            <person name="Young N.D."/>
            <person name="Stroehlein A.J."/>
            <person name="Kinkar L."/>
            <person name="Wang T."/>
            <person name="Sohn W.M."/>
            <person name="Chang B.C.H."/>
            <person name="Kaur P."/>
            <person name="Weisz D."/>
            <person name="Dudchenko O."/>
            <person name="Aiden E.L."/>
            <person name="Korhonen P.K."/>
            <person name="Gasser R.B."/>
        </authorList>
    </citation>
    <scope>NUCLEOTIDE SEQUENCE [LARGE SCALE GENOMIC DNA]</scope>
    <source>
        <strain evidence="1">Cs-k2</strain>
    </source>
</reference>
<evidence type="ECO:0000313" key="1">
    <source>
        <dbReference type="EMBL" id="KAG5441034.1"/>
    </source>
</evidence>
<accession>A0A3R7C584</accession>
<dbReference type="EMBL" id="NIRI02000077">
    <property type="protein sequence ID" value="KAG5441034.1"/>
    <property type="molecule type" value="Genomic_DNA"/>
</dbReference>
<dbReference type="InParanoid" id="A0A3R7C584"/>
<gene>
    <name evidence="1" type="ORF">CSKR_101264</name>
</gene>